<reference evidence="4 5" key="1">
    <citation type="journal article" date="2015" name="Genome Biol. Evol.">
        <title>The genome of winter moth (Operophtera brumata) provides a genomic perspective on sexual dimorphism and phenology.</title>
        <authorList>
            <person name="Derks M.F."/>
            <person name="Smit S."/>
            <person name="Salis L."/>
            <person name="Schijlen E."/>
            <person name="Bossers A."/>
            <person name="Mateman C."/>
            <person name="Pijl A.S."/>
            <person name="de Ridder D."/>
            <person name="Groenen M.A."/>
            <person name="Visser M.E."/>
            <person name="Megens H.J."/>
        </authorList>
    </citation>
    <scope>NUCLEOTIDE SEQUENCE [LARGE SCALE GENOMIC DNA]</scope>
    <source>
        <strain evidence="4">WM2013NL</strain>
        <tissue evidence="4">Head and thorax</tissue>
    </source>
</reference>
<keyword evidence="1" id="KW-0175">Coiled coil</keyword>
<evidence type="ECO:0000256" key="1">
    <source>
        <dbReference type="SAM" id="Coils"/>
    </source>
</evidence>
<organism evidence="4 5">
    <name type="scientific">Operophtera brumata</name>
    <name type="common">Winter moth</name>
    <name type="synonym">Phalaena brumata</name>
    <dbReference type="NCBI Taxonomy" id="104452"/>
    <lineage>
        <taxon>Eukaryota</taxon>
        <taxon>Metazoa</taxon>
        <taxon>Ecdysozoa</taxon>
        <taxon>Arthropoda</taxon>
        <taxon>Hexapoda</taxon>
        <taxon>Insecta</taxon>
        <taxon>Pterygota</taxon>
        <taxon>Neoptera</taxon>
        <taxon>Endopterygota</taxon>
        <taxon>Lepidoptera</taxon>
        <taxon>Glossata</taxon>
        <taxon>Ditrysia</taxon>
        <taxon>Geometroidea</taxon>
        <taxon>Geometridae</taxon>
        <taxon>Larentiinae</taxon>
        <taxon>Operophtera</taxon>
    </lineage>
</organism>
<dbReference type="EMBL" id="JTDY01005656">
    <property type="protein sequence ID" value="KOB66776.1"/>
    <property type="molecule type" value="Genomic_DNA"/>
</dbReference>
<dbReference type="InterPro" id="IPR005135">
    <property type="entry name" value="Endo/exonuclease/phosphatase"/>
</dbReference>
<name>A0A0L7KUP1_OPEBR</name>
<evidence type="ECO:0000259" key="3">
    <source>
        <dbReference type="Pfam" id="PF03372"/>
    </source>
</evidence>
<dbReference type="STRING" id="104452.A0A0L7KUP1"/>
<feature type="domain" description="Endonuclease/exonuclease/phosphatase" evidence="3">
    <location>
        <begin position="277"/>
        <end position="478"/>
    </location>
</feature>
<comment type="caution">
    <text evidence="4">The sequence shown here is derived from an EMBL/GenBank/DDBJ whole genome shotgun (WGS) entry which is preliminary data.</text>
</comment>
<evidence type="ECO:0000313" key="5">
    <source>
        <dbReference type="Proteomes" id="UP000037510"/>
    </source>
</evidence>
<keyword evidence="5" id="KW-1185">Reference proteome</keyword>
<dbReference type="Proteomes" id="UP000037510">
    <property type="component" value="Unassembled WGS sequence"/>
</dbReference>
<protein>
    <submittedName>
        <fullName evidence="4">Putative tick transposon</fullName>
    </submittedName>
</protein>
<proteinExistence type="predicted"/>
<dbReference type="PANTHER" id="PTHR47510:SF3">
    <property type="entry name" value="ENDO_EXONUCLEASE_PHOSPHATASE DOMAIN-CONTAINING PROTEIN"/>
    <property type="match status" value="1"/>
</dbReference>
<feature type="compositionally biased region" description="Basic and acidic residues" evidence="2">
    <location>
        <begin position="15"/>
        <end position="24"/>
    </location>
</feature>
<feature type="region of interest" description="Disordered" evidence="2">
    <location>
        <begin position="1"/>
        <end position="29"/>
    </location>
</feature>
<accession>A0A0L7KUP1</accession>
<gene>
    <name evidence="4" type="ORF">OBRU01_14318</name>
</gene>
<dbReference type="SUPFAM" id="SSF58100">
    <property type="entry name" value="Bacterial hemolysins"/>
    <property type="match status" value="1"/>
</dbReference>
<feature type="compositionally biased region" description="Polar residues" evidence="2">
    <location>
        <begin position="1"/>
        <end position="13"/>
    </location>
</feature>
<dbReference type="Gene3D" id="3.60.10.10">
    <property type="entry name" value="Endonuclease/exonuclease/phosphatase"/>
    <property type="match status" value="1"/>
</dbReference>
<dbReference type="PANTHER" id="PTHR47510">
    <property type="entry name" value="REVERSE TRANSCRIPTASE DOMAIN-CONTAINING PROTEIN"/>
    <property type="match status" value="1"/>
</dbReference>
<dbReference type="SUPFAM" id="SSF56219">
    <property type="entry name" value="DNase I-like"/>
    <property type="match status" value="1"/>
</dbReference>
<feature type="coiled-coil region" evidence="1">
    <location>
        <begin position="93"/>
        <end position="127"/>
    </location>
</feature>
<dbReference type="AlphaFoldDB" id="A0A0L7KUP1"/>
<dbReference type="InterPro" id="IPR036691">
    <property type="entry name" value="Endo/exonu/phosph_ase_sf"/>
</dbReference>
<evidence type="ECO:0000256" key="2">
    <source>
        <dbReference type="SAM" id="MobiDB-lite"/>
    </source>
</evidence>
<evidence type="ECO:0000313" key="4">
    <source>
        <dbReference type="EMBL" id="KOB66776.1"/>
    </source>
</evidence>
<dbReference type="GO" id="GO:0003824">
    <property type="term" value="F:catalytic activity"/>
    <property type="evidence" value="ECO:0007669"/>
    <property type="project" value="InterPro"/>
</dbReference>
<sequence length="712" mass="82507">MVSESGSSSSQPDLSKLHHTEHETSSIFLRKRKAPDNDFAYQFSEFREEILGILIASSRSNSENINTISQNISSIKDQLSDIKATTEHLITENNNVKSQITKLTDTVKENEEKIEALQNEVHRLTSTQSTSLPVLAPLCHDDLIVEIQERAERSKNVIMVGLSEPQVDTAVERLDKDKCEAQRVLKAVAPDCSVKRVQRLGKYDSMKTRPLKISFASQDTAKSILRNKNIMNVEVKKLETENITITRHKVPTTTYEIADNYEDIKTSTKAINFLYANVRSIVKRGKLDEIRCIIETFPTTLHIVVLTETWIKGENEAMRLKITNYTHYYNYRTAKRGGGVSIYVHNNLKHEFLEEKCEDNNHFLWIHLDKLSLDIGAIYKQPAANVSQFLELYSTHLAKRKRAIVFGDINLNLLSREKSTKEYKIMLKENGYKLLNKSDKEHCTRETSTSKTILDHICTNLPDNTFHMAIIESSLSDHKQIYLEVNRIQPERPKKLHYEAVNYIKLYETIRQEMTSANLMNEYKRLEDLLQKSISKDKVMKTKLQNAPKADWINKDMIKSINIRNILWHKLKQNPKDEENRNKFIQQRNFTRRYMQTTKNQYYHNAFQKCERNPLNMWQLINSLVANKPRSSSVPSKLNTPLGQITETKDISEHFNKFFSNIGSQLASQIPKEYHDNPINILSKERKSTDKLLHFEPATVSVKTSVKKFRTD</sequence>
<dbReference type="Pfam" id="PF03372">
    <property type="entry name" value="Exo_endo_phos"/>
    <property type="match status" value="1"/>
</dbReference>